<keyword evidence="1" id="KW-0805">Transcription regulation</keyword>
<reference evidence="6" key="1">
    <citation type="submission" date="2017-01" db="EMBL/GenBank/DDBJ databases">
        <authorList>
            <person name="Brunel B."/>
        </authorList>
    </citation>
    <scope>NUCLEOTIDE SEQUENCE [LARGE SCALE GENOMIC DNA]</scope>
</reference>
<feature type="domain" description="HTH luxR-type" evidence="4">
    <location>
        <begin position="486"/>
        <end position="551"/>
    </location>
</feature>
<evidence type="ECO:0000313" key="6">
    <source>
        <dbReference type="Proteomes" id="UP000188388"/>
    </source>
</evidence>
<dbReference type="PRINTS" id="PR00038">
    <property type="entry name" value="HTHLUXR"/>
</dbReference>
<dbReference type="STRING" id="1631249.BQ8794_50493"/>
<dbReference type="GO" id="GO:0006355">
    <property type="term" value="P:regulation of DNA-templated transcription"/>
    <property type="evidence" value="ECO:0007669"/>
    <property type="project" value="InterPro"/>
</dbReference>
<evidence type="ECO:0000259" key="4">
    <source>
        <dbReference type="PROSITE" id="PS50043"/>
    </source>
</evidence>
<dbReference type="Gene3D" id="1.25.40.10">
    <property type="entry name" value="Tetratricopeptide repeat domain"/>
    <property type="match status" value="1"/>
</dbReference>
<sequence>MRQKRWSVADVARELERGRKSYKRHAWADAYQALSLADKVVPLAVEDLELLAMSAYMIARDDDYLRALDRAYHVYLNAGESVRAVRCAFWLGLRLLFRGETGRATGWLARAKRLIECEERDCVEAGYLLLPVVQQHIDAGEWEAAYAAAGNAAEIGDRFAEADLIACARHLQGLVLMQQGQVEQGLRLLDETMLAVTAGELSPLVTGLIYCSVIDGCQQVYAVDRAREWTTALARWCEAQPEMVSFTGKCLVHRAEIMQLHGAWPEALVEARRGCERFEKGIDPQRPASAFYQLAEIHRLQGDFTAAEEAYRSASRWGWEPQPGLALLRMAQGRVEIAAGAIRRVVSATTDPLQLARLLPACVDIMLDAGEIEDAHAACQTLKEITDRFDTGLLGAIAAHAQGAVELAEGDAQAALGSLRRALQGWEQVKAPYMTARTRLLVGLACRALADEEGASLELDAACAVFEQLGAVPDLARLESLTKDPLSAHPHGLTPRELQVLRLIATGRTNKVIAAELFLSQRTVDRHVSNIFTKLTLPSRAAATAYAYEHKLI</sequence>
<dbReference type="InterPro" id="IPR011990">
    <property type="entry name" value="TPR-like_helical_dom_sf"/>
</dbReference>
<dbReference type="Gene3D" id="1.10.10.10">
    <property type="entry name" value="Winged helix-like DNA-binding domain superfamily/Winged helix DNA-binding domain"/>
    <property type="match status" value="1"/>
</dbReference>
<dbReference type="AlphaFoldDB" id="A0A1R3VHQ8"/>
<dbReference type="PROSITE" id="PS50043">
    <property type="entry name" value="HTH_LUXR_2"/>
    <property type="match status" value="1"/>
</dbReference>
<name>A0A1R3VHQ8_9HYPH</name>
<dbReference type="GO" id="GO:0003677">
    <property type="term" value="F:DNA binding"/>
    <property type="evidence" value="ECO:0007669"/>
    <property type="project" value="UniProtKB-KW"/>
</dbReference>
<keyword evidence="3" id="KW-0804">Transcription</keyword>
<accession>A0A1R3VHQ8</accession>
<evidence type="ECO:0000256" key="3">
    <source>
        <dbReference type="ARBA" id="ARBA00023163"/>
    </source>
</evidence>
<dbReference type="SUPFAM" id="SSF48452">
    <property type="entry name" value="TPR-like"/>
    <property type="match status" value="2"/>
</dbReference>
<dbReference type="Proteomes" id="UP000188388">
    <property type="component" value="Unassembled WGS sequence"/>
</dbReference>
<dbReference type="InterPro" id="IPR036388">
    <property type="entry name" value="WH-like_DNA-bd_sf"/>
</dbReference>
<dbReference type="SMART" id="SM00421">
    <property type="entry name" value="HTH_LUXR"/>
    <property type="match status" value="1"/>
</dbReference>
<dbReference type="Pfam" id="PF00196">
    <property type="entry name" value="GerE"/>
    <property type="match status" value="1"/>
</dbReference>
<protein>
    <submittedName>
        <fullName evidence="5">Response regulator receiver protein</fullName>
    </submittedName>
</protein>
<gene>
    <name evidence="5" type="ORF">BQ8794_50493</name>
</gene>
<dbReference type="PROSITE" id="PS00622">
    <property type="entry name" value="HTH_LUXR_1"/>
    <property type="match status" value="1"/>
</dbReference>
<organism evidence="5 6">
    <name type="scientific">Mesorhizobium prunaredense</name>
    <dbReference type="NCBI Taxonomy" id="1631249"/>
    <lineage>
        <taxon>Bacteria</taxon>
        <taxon>Pseudomonadati</taxon>
        <taxon>Pseudomonadota</taxon>
        <taxon>Alphaproteobacteria</taxon>
        <taxon>Hyphomicrobiales</taxon>
        <taxon>Phyllobacteriaceae</taxon>
        <taxon>Mesorhizobium</taxon>
    </lineage>
</organism>
<dbReference type="PANTHER" id="PTHR44688:SF16">
    <property type="entry name" value="DNA-BINDING TRANSCRIPTIONAL ACTIVATOR DEVR_DOSR"/>
    <property type="match status" value="1"/>
</dbReference>
<proteinExistence type="predicted"/>
<evidence type="ECO:0000256" key="2">
    <source>
        <dbReference type="ARBA" id="ARBA00023125"/>
    </source>
</evidence>
<dbReference type="PANTHER" id="PTHR44688">
    <property type="entry name" value="DNA-BINDING TRANSCRIPTIONAL ACTIVATOR DEVR_DOSR"/>
    <property type="match status" value="1"/>
</dbReference>
<dbReference type="InterPro" id="IPR000792">
    <property type="entry name" value="Tscrpt_reg_LuxR_C"/>
</dbReference>
<dbReference type="CDD" id="cd06170">
    <property type="entry name" value="LuxR_C_like"/>
    <property type="match status" value="1"/>
</dbReference>
<dbReference type="EMBL" id="FTPD01000045">
    <property type="protein sequence ID" value="SIT58391.1"/>
    <property type="molecule type" value="Genomic_DNA"/>
</dbReference>
<dbReference type="SUPFAM" id="SSF46894">
    <property type="entry name" value="C-terminal effector domain of the bipartite response regulators"/>
    <property type="match status" value="1"/>
</dbReference>
<keyword evidence="2" id="KW-0238">DNA-binding</keyword>
<dbReference type="InterPro" id="IPR016032">
    <property type="entry name" value="Sig_transdc_resp-reg_C-effctor"/>
</dbReference>
<evidence type="ECO:0000256" key="1">
    <source>
        <dbReference type="ARBA" id="ARBA00023015"/>
    </source>
</evidence>
<evidence type="ECO:0000313" key="5">
    <source>
        <dbReference type="EMBL" id="SIT58391.1"/>
    </source>
</evidence>
<keyword evidence="6" id="KW-1185">Reference proteome</keyword>
<dbReference type="RefSeq" id="WP_077381447.1">
    <property type="nucleotide sequence ID" value="NZ_FTPD01000045.1"/>
</dbReference>